<feature type="region of interest" description="Disordered" evidence="1">
    <location>
        <begin position="271"/>
        <end position="293"/>
    </location>
</feature>
<dbReference type="SUPFAM" id="SSF56935">
    <property type="entry name" value="Porins"/>
    <property type="match status" value="2"/>
</dbReference>
<dbReference type="EMBL" id="CBTK010000278">
    <property type="protein sequence ID" value="CDH46812.1"/>
    <property type="molecule type" value="Genomic_DNA"/>
</dbReference>
<dbReference type="RefSeq" id="WP_034435527.1">
    <property type="nucleotide sequence ID" value="NZ_CBTK010000278.1"/>
</dbReference>
<dbReference type="AlphaFoldDB" id="A0A7U7GEE9"/>
<sequence length="571" mass="62038">MLRVNLVQCEAVRPLLWRVVLAGSLASGLLLSSPCGAQDAGELLQEWRITPRLSVGTTYSDNIRLAPADEAEGDLVLQVDPGVSIRKQGGRLDLRLDYTAQGLLYANNTDASKINNNLLAFGTAELYQDHLFVDAYGSISQVPVTSGGRVDAGNLGLGGGGTSGGALGLINFNLGVLPGAADLFNPVGIFGNIALTGNDQTTAANFGISPSWRRNFGDWAKALLRYRYNDTGYGQSEFNSQTQAVTFNLDSGRRFSRLGWNLAYSYQQQDGQQSSNVQEGGNSNLGGGNTQQESVSGQLSYKLSDAWKLLAQGGYDNNTGYTDNQNGAHWGLGATWTPSRFYSLTGLYGLNFNEIAVQWNPSPRTALQVSRSYQGVGTSPGVYWNGSLSYKTRYSVWSASYTQEVTTVQELLGNSLTGLGPDGQPIALDGQGQIILPNGSLGLTNQSFLRKFFTTGVTYQRGRNALGFNAFSESREFQGANLNNEDSYGLGALWTWRFAPRTASFLGTGWERDDLGDDQQNDYWVSVLGLARVFSPDLGGLISYRYYQNDADPSDQGFRENRLNARLSMKF</sequence>
<evidence type="ECO:0008006" key="4">
    <source>
        <dbReference type="Google" id="ProtNLM"/>
    </source>
</evidence>
<dbReference type="Proteomes" id="UP000019184">
    <property type="component" value="Unassembled WGS sequence"/>
</dbReference>
<protein>
    <recommendedName>
        <fullName evidence="4">TIGR03016 family PEP-CTERM system-associated outer membrane protein</fullName>
    </recommendedName>
</protein>
<evidence type="ECO:0000313" key="2">
    <source>
        <dbReference type="EMBL" id="CDH46812.1"/>
    </source>
</evidence>
<name>A0A7U7GEE9_9GAMM</name>
<keyword evidence="3" id="KW-1185">Reference proteome</keyword>
<proteinExistence type="predicted"/>
<organism evidence="2 3">
    <name type="scientific">Candidatus Contendobacter odensis Run_B_J11</name>
    <dbReference type="NCBI Taxonomy" id="1400861"/>
    <lineage>
        <taxon>Bacteria</taxon>
        <taxon>Pseudomonadati</taxon>
        <taxon>Pseudomonadota</taxon>
        <taxon>Gammaproteobacteria</taxon>
        <taxon>Candidatus Competibacteraceae</taxon>
        <taxon>Candidatus Contendibacter</taxon>
    </lineage>
</organism>
<reference evidence="2 3" key="1">
    <citation type="journal article" date="2014" name="ISME J.">
        <title>Candidatus Competibacter-lineage genomes retrieved from metagenomes reveal functional metabolic diversity.</title>
        <authorList>
            <person name="McIlroy S.J."/>
            <person name="Albertsen M."/>
            <person name="Andresen E.K."/>
            <person name="Saunders A.M."/>
            <person name="Kristiansen R."/>
            <person name="Stokholm-Bjerregaard M."/>
            <person name="Nielsen K.L."/>
            <person name="Nielsen P.H."/>
        </authorList>
    </citation>
    <scope>NUCLEOTIDE SEQUENCE [LARGE SCALE GENOMIC DNA]</scope>
    <source>
        <strain evidence="2 3">Run_B_J11</strain>
    </source>
</reference>
<dbReference type="InterPro" id="IPR017467">
    <property type="entry name" value="CHP03016_PEP-CTERM"/>
</dbReference>
<gene>
    <name evidence="2" type="ORF">BN874_610023</name>
</gene>
<dbReference type="OrthoDB" id="5567701at2"/>
<evidence type="ECO:0000256" key="1">
    <source>
        <dbReference type="SAM" id="MobiDB-lite"/>
    </source>
</evidence>
<evidence type="ECO:0000313" key="3">
    <source>
        <dbReference type="Proteomes" id="UP000019184"/>
    </source>
</evidence>
<accession>A0A7U7GEE9</accession>
<dbReference type="NCBIfam" id="TIGR03016">
    <property type="entry name" value="pepcterm_hypo_1"/>
    <property type="match status" value="2"/>
</dbReference>
<comment type="caution">
    <text evidence="2">The sequence shown here is derived from an EMBL/GenBank/DDBJ whole genome shotgun (WGS) entry which is preliminary data.</text>
</comment>